<dbReference type="PANTHER" id="PTHR33908">
    <property type="entry name" value="MANNOSYLTRANSFERASE YKCB-RELATED"/>
    <property type="match status" value="1"/>
</dbReference>
<dbReference type="GeneID" id="71927330"/>
<dbReference type="Proteomes" id="UP000831768">
    <property type="component" value="Chromosome"/>
</dbReference>
<keyword evidence="3 9" id="KW-0328">Glycosyltransferase</keyword>
<keyword evidence="7 8" id="KW-0472">Membrane</keyword>
<evidence type="ECO:0000256" key="8">
    <source>
        <dbReference type="SAM" id="Phobius"/>
    </source>
</evidence>
<dbReference type="RefSeq" id="WP_247994418.1">
    <property type="nucleotide sequence ID" value="NZ_CP096019.1"/>
</dbReference>
<feature type="transmembrane region" description="Helical" evidence="8">
    <location>
        <begin position="216"/>
        <end position="236"/>
    </location>
</feature>
<keyword evidence="6 8" id="KW-1133">Transmembrane helix</keyword>
<evidence type="ECO:0000256" key="1">
    <source>
        <dbReference type="ARBA" id="ARBA00004651"/>
    </source>
</evidence>
<sequence length="544" mass="59884">MSDKNASGLWFDDRFWLAMSLFVGSGVYIAYLLTHTHPAYEGGLYLQFVEEIIQNGYVLPERIPHYLEGGIPFAYPPLVFYLIAIITDVTGVDPVALELYVPGAIAVVYLIPFYYLTKELVGSPGKAGIGTIFFAVTPSVLRWHISAGGIVRAVAVLFTLLGIYAGVKLFQTGDRRWLVPGTVLFSLTLLTHPVYTVFFGSSYLLLFAFHDRTLRGLLNGAIVATGGIVLTAPWWLQIATTHGLDIYLSASGTHTGLFGGVGRLASQFVYPIWDMDVVTPFYVIAFAGGLYALYQRRYFLPTWMVIASYIIGKQRFTFVAGAMLSAVLVVDLVVPALSSIISYLSISISDTHRKMVPIGVAVVLVLGAVGTGVAFAGSELTTTHQDSRTQPQTVDDDDLRAVDWIKNETQPNETFVVLSDAAEWVPYYSERTVILSPWGAEWTTTSGYYTEYELFRDIATCSNVDCLNVLFGLSDRQPDYVYVPRDVYTVHGDEYSPDPGLLHSMNASEKYSLRHKNPGVAVFELTDTDTSVSNGSNATSNRSQ</sequence>
<dbReference type="EC" id="2.4.-.-" evidence="9"/>
<dbReference type="InterPro" id="IPR050297">
    <property type="entry name" value="LipidA_mod_glycosyltrf_83"/>
</dbReference>
<keyword evidence="5 8" id="KW-0812">Transmembrane</keyword>
<dbReference type="EMBL" id="CP096019">
    <property type="protein sequence ID" value="UPM43758.1"/>
    <property type="molecule type" value="Genomic_DNA"/>
</dbReference>
<feature type="transmembrane region" description="Helical" evidence="8">
    <location>
        <begin position="356"/>
        <end position="378"/>
    </location>
</feature>
<evidence type="ECO:0000313" key="9">
    <source>
        <dbReference type="EMBL" id="UPM43758.1"/>
    </source>
</evidence>
<feature type="transmembrane region" description="Helical" evidence="8">
    <location>
        <begin position="187"/>
        <end position="209"/>
    </location>
</feature>
<keyword evidence="10" id="KW-1185">Reference proteome</keyword>
<name>A0A8U0A5K7_9EURY</name>
<organism evidence="9 10">
    <name type="scientific">Halocatena salina</name>
    <dbReference type="NCBI Taxonomy" id="2934340"/>
    <lineage>
        <taxon>Archaea</taxon>
        <taxon>Methanobacteriati</taxon>
        <taxon>Methanobacteriota</taxon>
        <taxon>Stenosarchaea group</taxon>
        <taxon>Halobacteria</taxon>
        <taxon>Halobacteriales</taxon>
        <taxon>Natronomonadaceae</taxon>
        <taxon>Halocatena</taxon>
    </lineage>
</organism>
<dbReference type="GO" id="GO:0008610">
    <property type="term" value="P:lipid biosynthetic process"/>
    <property type="evidence" value="ECO:0007669"/>
    <property type="project" value="UniProtKB-ARBA"/>
</dbReference>
<reference evidence="9" key="1">
    <citation type="submission" date="2022-04" db="EMBL/GenBank/DDBJ databases">
        <title>Halocatena sp. nov., isolated from a salt lake.</title>
        <authorList>
            <person name="Cui H.-L."/>
        </authorList>
    </citation>
    <scope>NUCLEOTIDE SEQUENCE</scope>
    <source>
        <strain evidence="9">AD-1</strain>
    </source>
</reference>
<evidence type="ECO:0000256" key="4">
    <source>
        <dbReference type="ARBA" id="ARBA00022679"/>
    </source>
</evidence>
<evidence type="ECO:0000256" key="7">
    <source>
        <dbReference type="ARBA" id="ARBA00023136"/>
    </source>
</evidence>
<dbReference type="GO" id="GO:0016763">
    <property type="term" value="F:pentosyltransferase activity"/>
    <property type="evidence" value="ECO:0007669"/>
    <property type="project" value="TreeGrafter"/>
</dbReference>
<dbReference type="PANTHER" id="PTHR33908:SF11">
    <property type="entry name" value="MEMBRANE PROTEIN"/>
    <property type="match status" value="1"/>
</dbReference>
<evidence type="ECO:0000256" key="5">
    <source>
        <dbReference type="ARBA" id="ARBA00022692"/>
    </source>
</evidence>
<dbReference type="KEGG" id="haad:MW046_04745"/>
<feature type="transmembrane region" description="Helical" evidence="8">
    <location>
        <begin position="149"/>
        <end position="167"/>
    </location>
</feature>
<evidence type="ECO:0000256" key="6">
    <source>
        <dbReference type="ARBA" id="ARBA00022989"/>
    </source>
</evidence>
<evidence type="ECO:0000256" key="2">
    <source>
        <dbReference type="ARBA" id="ARBA00022475"/>
    </source>
</evidence>
<feature type="transmembrane region" description="Helical" evidence="8">
    <location>
        <begin position="99"/>
        <end position="116"/>
    </location>
</feature>
<feature type="transmembrane region" description="Helical" evidence="8">
    <location>
        <begin position="66"/>
        <end position="87"/>
    </location>
</feature>
<dbReference type="GO" id="GO:0005886">
    <property type="term" value="C:plasma membrane"/>
    <property type="evidence" value="ECO:0007669"/>
    <property type="project" value="UniProtKB-SubCell"/>
</dbReference>
<feature type="transmembrane region" description="Helical" evidence="8">
    <location>
        <begin position="315"/>
        <end position="344"/>
    </location>
</feature>
<feature type="transmembrane region" description="Helical" evidence="8">
    <location>
        <begin position="15"/>
        <end position="34"/>
    </location>
</feature>
<evidence type="ECO:0000256" key="3">
    <source>
        <dbReference type="ARBA" id="ARBA00022676"/>
    </source>
</evidence>
<accession>A0A8U0A5K7</accession>
<feature type="transmembrane region" description="Helical" evidence="8">
    <location>
        <begin position="277"/>
        <end position="294"/>
    </location>
</feature>
<protein>
    <submittedName>
        <fullName evidence="9">Glycosyltransferase family 39 protein</fullName>
        <ecNumber evidence="9">2.4.-.-</ecNumber>
    </submittedName>
</protein>
<gene>
    <name evidence="9" type="ORF">MW046_04745</name>
</gene>
<comment type="subcellular location">
    <subcellularLocation>
        <location evidence="1">Cell membrane</location>
        <topology evidence="1">Multi-pass membrane protein</topology>
    </subcellularLocation>
</comment>
<keyword evidence="2" id="KW-1003">Cell membrane</keyword>
<dbReference type="AlphaFoldDB" id="A0A8U0A5K7"/>
<evidence type="ECO:0000313" key="10">
    <source>
        <dbReference type="Proteomes" id="UP000831768"/>
    </source>
</evidence>
<keyword evidence="4 9" id="KW-0808">Transferase</keyword>
<proteinExistence type="predicted"/>